<dbReference type="Proteomes" id="UP000299102">
    <property type="component" value="Unassembled WGS sequence"/>
</dbReference>
<comment type="caution">
    <text evidence="2">The sequence shown here is derived from an EMBL/GenBank/DDBJ whole genome shotgun (WGS) entry which is preliminary data.</text>
</comment>
<name>A0A4C1Y2K1_EUMVA</name>
<protein>
    <submittedName>
        <fullName evidence="2">Uncharacterized protein</fullName>
    </submittedName>
</protein>
<keyword evidence="1" id="KW-0472">Membrane</keyword>
<organism evidence="2 3">
    <name type="scientific">Eumeta variegata</name>
    <name type="common">Bagworm moth</name>
    <name type="synonym">Eumeta japonica</name>
    <dbReference type="NCBI Taxonomy" id="151549"/>
    <lineage>
        <taxon>Eukaryota</taxon>
        <taxon>Metazoa</taxon>
        <taxon>Ecdysozoa</taxon>
        <taxon>Arthropoda</taxon>
        <taxon>Hexapoda</taxon>
        <taxon>Insecta</taxon>
        <taxon>Pterygota</taxon>
        <taxon>Neoptera</taxon>
        <taxon>Endopterygota</taxon>
        <taxon>Lepidoptera</taxon>
        <taxon>Glossata</taxon>
        <taxon>Ditrysia</taxon>
        <taxon>Tineoidea</taxon>
        <taxon>Psychidae</taxon>
        <taxon>Oiketicinae</taxon>
        <taxon>Eumeta</taxon>
    </lineage>
</organism>
<keyword evidence="1" id="KW-1133">Transmembrane helix</keyword>
<evidence type="ECO:0000256" key="1">
    <source>
        <dbReference type="SAM" id="Phobius"/>
    </source>
</evidence>
<dbReference type="EMBL" id="BGZK01001023">
    <property type="protein sequence ID" value="GBP68787.1"/>
    <property type="molecule type" value="Genomic_DNA"/>
</dbReference>
<dbReference type="AlphaFoldDB" id="A0A4C1Y2K1"/>
<feature type="transmembrane region" description="Helical" evidence="1">
    <location>
        <begin position="26"/>
        <end position="47"/>
    </location>
</feature>
<accession>A0A4C1Y2K1</accession>
<gene>
    <name evidence="2" type="ORF">EVAR_83520_1</name>
</gene>
<keyword evidence="3" id="KW-1185">Reference proteome</keyword>
<proteinExistence type="predicted"/>
<sequence length="80" mass="8760">MSATASQMPSESDEFTQKSFLHSTRIGSWVLVDFSVLVFLCAMTGLLTSRVSELTAACVDLLERQVDGENIVSVERALYA</sequence>
<evidence type="ECO:0000313" key="2">
    <source>
        <dbReference type="EMBL" id="GBP68787.1"/>
    </source>
</evidence>
<evidence type="ECO:0000313" key="3">
    <source>
        <dbReference type="Proteomes" id="UP000299102"/>
    </source>
</evidence>
<reference evidence="2 3" key="1">
    <citation type="journal article" date="2019" name="Commun. Biol.">
        <title>The bagworm genome reveals a unique fibroin gene that provides high tensile strength.</title>
        <authorList>
            <person name="Kono N."/>
            <person name="Nakamura H."/>
            <person name="Ohtoshi R."/>
            <person name="Tomita M."/>
            <person name="Numata K."/>
            <person name="Arakawa K."/>
        </authorList>
    </citation>
    <scope>NUCLEOTIDE SEQUENCE [LARGE SCALE GENOMIC DNA]</scope>
</reference>
<keyword evidence="1" id="KW-0812">Transmembrane</keyword>